<keyword evidence="4 10" id="KW-1133">Transmembrane helix</keyword>
<feature type="transmembrane region" description="Helical" evidence="10">
    <location>
        <begin position="278"/>
        <end position="297"/>
    </location>
</feature>
<evidence type="ECO:0000256" key="5">
    <source>
        <dbReference type="ARBA" id="ARBA00023065"/>
    </source>
</evidence>
<comment type="subcellular location">
    <subcellularLocation>
        <location evidence="1">Membrane</location>
        <topology evidence="1">Multi-pass membrane protein</topology>
    </subcellularLocation>
</comment>
<feature type="transmembrane region" description="Helical" evidence="10">
    <location>
        <begin position="202"/>
        <end position="224"/>
    </location>
</feature>
<organism evidence="11 12">
    <name type="scientific">Thioclava atlantica</name>
    <dbReference type="NCBI Taxonomy" id="1317124"/>
    <lineage>
        <taxon>Bacteria</taxon>
        <taxon>Pseudomonadati</taxon>
        <taxon>Pseudomonadota</taxon>
        <taxon>Alphaproteobacteria</taxon>
        <taxon>Rhodobacterales</taxon>
        <taxon>Paracoccaceae</taxon>
        <taxon>Thioclava</taxon>
    </lineage>
</organism>
<feature type="transmembrane region" description="Helical" evidence="10">
    <location>
        <begin position="357"/>
        <end position="380"/>
    </location>
</feature>
<dbReference type="PANTHER" id="PTHR43427:SF6">
    <property type="entry name" value="CHLORIDE CHANNEL PROTEIN CLC-E"/>
    <property type="match status" value="1"/>
</dbReference>
<dbReference type="EMBL" id="AQRC01000010">
    <property type="protein sequence ID" value="KFE34428.1"/>
    <property type="molecule type" value="Genomic_DNA"/>
</dbReference>
<comment type="caution">
    <text evidence="11">The sequence shown here is derived from an EMBL/GenBank/DDBJ whole genome shotgun (WGS) entry which is preliminary data.</text>
</comment>
<feature type="transmembrane region" description="Helical" evidence="10">
    <location>
        <begin position="70"/>
        <end position="88"/>
    </location>
</feature>
<keyword evidence="8" id="KW-0868">Chloride</keyword>
<gene>
    <name evidence="11" type="ORF">DW2_12785</name>
</gene>
<keyword evidence="3 10" id="KW-0812">Transmembrane</keyword>
<evidence type="ECO:0000256" key="8">
    <source>
        <dbReference type="ARBA" id="ARBA00023214"/>
    </source>
</evidence>
<feature type="transmembrane region" description="Helical" evidence="10">
    <location>
        <begin position="115"/>
        <end position="137"/>
    </location>
</feature>
<dbReference type="RefSeq" id="WP_238321328.1">
    <property type="nucleotide sequence ID" value="NZ_AQRC01000010.1"/>
</dbReference>
<keyword evidence="6 10" id="KW-0472">Membrane</keyword>
<evidence type="ECO:0000313" key="11">
    <source>
        <dbReference type="EMBL" id="KFE34428.1"/>
    </source>
</evidence>
<dbReference type="GO" id="GO:0005254">
    <property type="term" value="F:chloride channel activity"/>
    <property type="evidence" value="ECO:0007669"/>
    <property type="project" value="UniProtKB-KW"/>
</dbReference>
<sequence>MDRKSISRIAMLRRSRAMVTSRRLWKTRLVFWLGAITIGVFSTAFAYSADYAHRVFTHLDGLLPHHTLPLLLTPAAFVMIAVVTRLYFPGAQGSGIPQAIAARQLRDDPDRGGLLFLKIAFGKVLLTLLGLACGASIGREGPTVQVGAAIMMKSGRLGGMVQRRGLILAGSAAGIAAAFNTPLAGIVFAIEEMSRSYQVRTNGVVLSAVILAGIAAVSILGTYTYFGVSSAMATDLWGWLTVVACGLAGGLTGAIFSRSVIQITRAIRRWSPARPMRRVVIVSLVAGIVTAVIGFLMDGETFGTGYDQARAVVEGQAQPPLYFLGKLIATLAATVSGIPGGLFAPSLSVGAGLGSSIALLMGSQVALAALVGMAAYFAAVTQAPMTAFVIIFEMTGNHDAFGPIMIAAMLGYGTSRFIAPEPLYHVLSRLFIADAIRGARRAENARREEEGETVVAPSKG</sequence>
<evidence type="ECO:0000256" key="6">
    <source>
        <dbReference type="ARBA" id="ARBA00023136"/>
    </source>
</evidence>
<dbReference type="InterPro" id="IPR001807">
    <property type="entry name" value="ClC"/>
</dbReference>
<dbReference type="Proteomes" id="UP000028607">
    <property type="component" value="Unassembled WGS sequence"/>
</dbReference>
<dbReference type="PATRIC" id="fig|1317124.6.peg.2588"/>
<keyword evidence="5" id="KW-0406">Ion transport</keyword>
<dbReference type="InterPro" id="IPR050368">
    <property type="entry name" value="ClC-type_chloride_channel"/>
</dbReference>
<dbReference type="PRINTS" id="PR00762">
    <property type="entry name" value="CLCHANNEL"/>
</dbReference>
<evidence type="ECO:0000256" key="7">
    <source>
        <dbReference type="ARBA" id="ARBA00023173"/>
    </source>
</evidence>
<feature type="transmembrane region" description="Helical" evidence="10">
    <location>
        <begin position="166"/>
        <end position="190"/>
    </location>
</feature>
<proteinExistence type="predicted"/>
<dbReference type="Pfam" id="PF00654">
    <property type="entry name" value="Voltage_CLC"/>
    <property type="match status" value="1"/>
</dbReference>
<dbReference type="eggNOG" id="COG0038">
    <property type="taxonomic scope" value="Bacteria"/>
</dbReference>
<keyword evidence="7" id="KW-0869">Chloride channel</keyword>
<evidence type="ECO:0000256" key="10">
    <source>
        <dbReference type="SAM" id="Phobius"/>
    </source>
</evidence>
<dbReference type="InterPro" id="IPR014743">
    <property type="entry name" value="Cl-channel_core"/>
</dbReference>
<evidence type="ECO:0000256" key="4">
    <source>
        <dbReference type="ARBA" id="ARBA00022989"/>
    </source>
</evidence>
<dbReference type="STRING" id="1317124.DW2_12785"/>
<feature type="transmembrane region" description="Helical" evidence="10">
    <location>
        <begin position="400"/>
        <end position="419"/>
    </location>
</feature>
<evidence type="ECO:0000256" key="1">
    <source>
        <dbReference type="ARBA" id="ARBA00004141"/>
    </source>
</evidence>
<reference evidence="12" key="1">
    <citation type="submission" date="2013-04" db="EMBL/GenBank/DDBJ databases">
        <title>Thioclava sp. 13D2W-2 Genome Sequencing.</title>
        <authorList>
            <person name="Lai Q."/>
            <person name="Li G."/>
            <person name="Shao Z."/>
        </authorList>
    </citation>
    <scope>NUCLEOTIDE SEQUENCE [LARGE SCALE GENOMIC DNA]</scope>
    <source>
        <strain evidence="12">13D2W-2</strain>
    </source>
</reference>
<dbReference type="AlphaFoldDB" id="A0A085TUN1"/>
<keyword evidence="2" id="KW-0813">Transport</keyword>
<accession>A0A085TUN1</accession>
<feature type="transmembrane region" description="Helical" evidence="10">
    <location>
        <begin position="321"/>
        <end position="345"/>
    </location>
</feature>
<dbReference type="CDD" id="cd01034">
    <property type="entry name" value="EriC_like"/>
    <property type="match status" value="1"/>
</dbReference>
<dbReference type="SUPFAM" id="SSF81340">
    <property type="entry name" value="Clc chloride channel"/>
    <property type="match status" value="1"/>
</dbReference>
<dbReference type="GO" id="GO:0034707">
    <property type="term" value="C:chloride channel complex"/>
    <property type="evidence" value="ECO:0007669"/>
    <property type="project" value="UniProtKB-KW"/>
</dbReference>
<keyword evidence="9" id="KW-0407">Ion channel</keyword>
<dbReference type="Gene3D" id="1.10.3080.10">
    <property type="entry name" value="Clc chloride channel"/>
    <property type="match status" value="1"/>
</dbReference>
<evidence type="ECO:0000256" key="9">
    <source>
        <dbReference type="ARBA" id="ARBA00023303"/>
    </source>
</evidence>
<keyword evidence="12" id="KW-1185">Reference proteome</keyword>
<evidence type="ECO:0000313" key="12">
    <source>
        <dbReference type="Proteomes" id="UP000028607"/>
    </source>
</evidence>
<evidence type="ECO:0000256" key="3">
    <source>
        <dbReference type="ARBA" id="ARBA00022692"/>
    </source>
</evidence>
<reference evidence="11 12" key="2">
    <citation type="journal article" date="2015" name="Antonie Van Leeuwenhoek">
        <title>Thioclava indica sp. nov., isolated from surface seawater of the Indian Ocean.</title>
        <authorList>
            <person name="Liu Y."/>
            <person name="Lai Q."/>
            <person name="Du J."/>
            <person name="Xu H."/>
            <person name="Jiang L."/>
            <person name="Shao Z."/>
        </authorList>
    </citation>
    <scope>NUCLEOTIDE SEQUENCE [LARGE SCALE GENOMIC DNA]</scope>
    <source>
        <strain evidence="11 12">13D2W-2</strain>
    </source>
</reference>
<feature type="transmembrane region" description="Helical" evidence="10">
    <location>
        <begin position="236"/>
        <end position="257"/>
    </location>
</feature>
<dbReference type="PANTHER" id="PTHR43427">
    <property type="entry name" value="CHLORIDE CHANNEL PROTEIN CLC-E"/>
    <property type="match status" value="1"/>
</dbReference>
<evidence type="ECO:0000256" key="2">
    <source>
        <dbReference type="ARBA" id="ARBA00022448"/>
    </source>
</evidence>
<name>A0A085TUN1_9RHOB</name>
<protein>
    <submittedName>
        <fullName evidence="11">Chloride channel protein</fullName>
    </submittedName>
</protein>